<evidence type="ECO:0000313" key="2">
    <source>
        <dbReference type="Proteomes" id="UP001054945"/>
    </source>
</evidence>
<evidence type="ECO:0000313" key="1">
    <source>
        <dbReference type="EMBL" id="GIY90735.1"/>
    </source>
</evidence>
<keyword evidence="2" id="KW-1185">Reference proteome</keyword>
<reference evidence="1 2" key="1">
    <citation type="submission" date="2021-06" db="EMBL/GenBank/DDBJ databases">
        <title>Caerostris extrusa draft genome.</title>
        <authorList>
            <person name="Kono N."/>
            <person name="Arakawa K."/>
        </authorList>
    </citation>
    <scope>NUCLEOTIDE SEQUENCE [LARGE SCALE GENOMIC DNA]</scope>
</reference>
<organism evidence="1 2">
    <name type="scientific">Caerostris extrusa</name>
    <name type="common">Bark spider</name>
    <name type="synonym">Caerostris bankana</name>
    <dbReference type="NCBI Taxonomy" id="172846"/>
    <lineage>
        <taxon>Eukaryota</taxon>
        <taxon>Metazoa</taxon>
        <taxon>Ecdysozoa</taxon>
        <taxon>Arthropoda</taxon>
        <taxon>Chelicerata</taxon>
        <taxon>Arachnida</taxon>
        <taxon>Araneae</taxon>
        <taxon>Araneomorphae</taxon>
        <taxon>Entelegynae</taxon>
        <taxon>Araneoidea</taxon>
        <taxon>Araneidae</taxon>
        <taxon>Caerostris</taxon>
    </lineage>
</organism>
<proteinExistence type="predicted"/>
<dbReference type="EMBL" id="BPLR01017345">
    <property type="protein sequence ID" value="GIY90735.1"/>
    <property type="molecule type" value="Genomic_DNA"/>
</dbReference>
<accession>A0AAV4X9T2</accession>
<sequence length="35" mass="4253">LSRWIHTIYKIHYSCNLLKNSFTTMFYNINCNDVV</sequence>
<protein>
    <submittedName>
        <fullName evidence="1">Uncharacterized protein</fullName>
    </submittedName>
</protein>
<gene>
    <name evidence="1" type="ORF">CEXT_298641</name>
</gene>
<comment type="caution">
    <text evidence="1">The sequence shown here is derived from an EMBL/GenBank/DDBJ whole genome shotgun (WGS) entry which is preliminary data.</text>
</comment>
<dbReference type="Proteomes" id="UP001054945">
    <property type="component" value="Unassembled WGS sequence"/>
</dbReference>
<feature type="non-terminal residue" evidence="1">
    <location>
        <position position="1"/>
    </location>
</feature>
<feature type="non-terminal residue" evidence="1">
    <location>
        <position position="35"/>
    </location>
</feature>
<name>A0AAV4X9T2_CAEEX</name>
<dbReference type="AlphaFoldDB" id="A0AAV4X9T2"/>